<accession>A0A016XM36</accession>
<dbReference type="EMBL" id="JEMG01000001">
    <property type="protein sequence ID" value="EYC52901.1"/>
    <property type="molecule type" value="Genomic_DNA"/>
</dbReference>
<name>A0A016XM36_9BURK</name>
<dbReference type="STRING" id="1458275.AZ34_12030"/>
<organism evidence="1 2">
    <name type="scientific">Hylemonella gracilis str. Niagara R</name>
    <dbReference type="NCBI Taxonomy" id="1458275"/>
    <lineage>
        <taxon>Bacteria</taxon>
        <taxon>Pseudomonadati</taxon>
        <taxon>Pseudomonadota</taxon>
        <taxon>Betaproteobacteria</taxon>
        <taxon>Burkholderiales</taxon>
        <taxon>Comamonadaceae</taxon>
        <taxon>Hylemonella</taxon>
    </lineage>
</organism>
<evidence type="ECO:0000313" key="2">
    <source>
        <dbReference type="Proteomes" id="UP000023268"/>
    </source>
</evidence>
<dbReference type="RefSeq" id="WP_035608256.1">
    <property type="nucleotide sequence ID" value="NZ_JEMG01000001.1"/>
</dbReference>
<proteinExistence type="predicted"/>
<gene>
    <name evidence="1" type="ORF">AZ34_12030</name>
</gene>
<reference evidence="1 2" key="1">
    <citation type="submission" date="2014-02" db="EMBL/GenBank/DDBJ databases">
        <title>Draft Genome of Hylemonella gracilis isolated from the Niagara River.</title>
        <authorList>
            <person name="Pawlowski D.R."/>
            <person name="Koudelka G.B."/>
        </authorList>
    </citation>
    <scope>NUCLEOTIDE SEQUENCE [LARGE SCALE GENOMIC DNA]</scope>
    <source>
        <strain evidence="1 2">Niagara R</strain>
    </source>
</reference>
<dbReference type="AlphaFoldDB" id="A0A016XM36"/>
<sequence length="174" mass="19354">MSRKRSAYRPRPVAVNTLELALHGAAKPSRQDLAELFKPVQAAVRAMREGVATELQWSILSGSVEVAQAIERQGVVRGLQGHLDATDQALQGIYRRAMDCGAWKPPTLYYQELDALNLFVELHTFQAKQLGRAEFIRAVDLAQNKTRAQGHTVTVVRDISVLARNHDRNQTSIA</sequence>
<comment type="caution">
    <text evidence="1">The sequence shown here is derived from an EMBL/GenBank/DDBJ whole genome shotgun (WGS) entry which is preliminary data.</text>
</comment>
<protein>
    <submittedName>
        <fullName evidence="1">Uncharacterized protein</fullName>
    </submittedName>
</protein>
<evidence type="ECO:0000313" key="1">
    <source>
        <dbReference type="EMBL" id="EYC52901.1"/>
    </source>
</evidence>
<dbReference type="Proteomes" id="UP000023268">
    <property type="component" value="Unassembled WGS sequence"/>
</dbReference>
<dbReference type="OrthoDB" id="8907268at2"/>